<name>A0AAD2H8T9_9AGAR</name>
<evidence type="ECO:0000313" key="2">
    <source>
        <dbReference type="Proteomes" id="UP001295794"/>
    </source>
</evidence>
<dbReference type="Gene3D" id="3.30.420.10">
    <property type="entry name" value="Ribonuclease H-like superfamily/Ribonuclease H"/>
    <property type="match status" value="1"/>
</dbReference>
<dbReference type="EMBL" id="CAVNYO010000163">
    <property type="protein sequence ID" value="CAK5270275.1"/>
    <property type="molecule type" value="Genomic_DNA"/>
</dbReference>
<comment type="caution">
    <text evidence="1">The sequence shown here is derived from an EMBL/GenBank/DDBJ whole genome shotgun (WGS) entry which is preliminary data.</text>
</comment>
<dbReference type="GO" id="GO:0003676">
    <property type="term" value="F:nucleic acid binding"/>
    <property type="evidence" value="ECO:0007669"/>
    <property type="project" value="InterPro"/>
</dbReference>
<dbReference type="PANTHER" id="PTHR35871:SF1">
    <property type="entry name" value="CXC1-LIKE CYSTEINE CLUSTER ASSOCIATED WITH KDZ TRANSPOSASES DOMAIN-CONTAINING PROTEIN"/>
    <property type="match status" value="1"/>
</dbReference>
<keyword evidence="2" id="KW-1185">Reference proteome</keyword>
<dbReference type="InterPro" id="IPR036397">
    <property type="entry name" value="RNaseH_sf"/>
</dbReference>
<dbReference type="PANTHER" id="PTHR35871">
    <property type="entry name" value="EXPRESSED PROTEIN"/>
    <property type="match status" value="1"/>
</dbReference>
<organism evidence="1 2">
    <name type="scientific">Mycena citricolor</name>
    <dbReference type="NCBI Taxonomy" id="2018698"/>
    <lineage>
        <taxon>Eukaryota</taxon>
        <taxon>Fungi</taxon>
        <taxon>Dikarya</taxon>
        <taxon>Basidiomycota</taxon>
        <taxon>Agaricomycotina</taxon>
        <taxon>Agaricomycetes</taxon>
        <taxon>Agaricomycetidae</taxon>
        <taxon>Agaricales</taxon>
        <taxon>Marasmiineae</taxon>
        <taxon>Mycenaceae</taxon>
        <taxon>Mycena</taxon>
    </lineage>
</organism>
<reference evidence="1" key="1">
    <citation type="submission" date="2023-11" db="EMBL/GenBank/DDBJ databases">
        <authorList>
            <person name="De Vega J J."/>
            <person name="De Vega J J."/>
        </authorList>
    </citation>
    <scope>NUCLEOTIDE SEQUENCE</scope>
</reference>
<dbReference type="AlphaFoldDB" id="A0AAD2H8T9"/>
<sequence length="548" mass="63406">MECVIHFLRLYRAAGYSGWSLYSEMIASSSGKQGTKTWMARKLREWAIDFCEDSKLPTHLYGQFTSAILANEDIAADIHLHLQSLGKWVSAKQIVRYVATPEFQARLHVKRCITERTAQQWMKRMGYRWKKEVKGQYSNGHERSDVVHFCQHVFLPRWKELEARTRWWTQGHSEQSISHDAAMRAFLGNDQDARVVVIWRHDESTFYANDHRTICWVHETEGAKIKAKGEGVSLMIGRFVSLDYGWLKAKTAGPDGSMDDAEVALCPGKARDGYQTNEDILAQATRVMNTLDRDYPREKHVFAYDNAKIHTARAPDALSALKVTLGPSANFNKTKVNGVAKTVRMCDGRFKDNSPQSLYLPNGRFKGAKTLIMERRAKGHDLPDLDARNPINNKKLHLECHNFKCRYEDSRSCCLKKILYCEPDFQAQKSQLEEHCEVRGYEVIFFPKYHPELNFIEQCWGYAKRVYRMFPESTKEADLTRNVNEALESVPLESMQRFVTCSSRFADAYFHGLNRAEAAWTNKRYRGHRTLPADYLRDVENEFRAKQL</sequence>
<proteinExistence type="predicted"/>
<protein>
    <submittedName>
        <fullName evidence="1">Uncharacterized protein</fullName>
    </submittedName>
</protein>
<accession>A0AAD2H8T9</accession>
<gene>
    <name evidence="1" type="ORF">MYCIT1_LOCUS14552</name>
</gene>
<evidence type="ECO:0000313" key="1">
    <source>
        <dbReference type="EMBL" id="CAK5270275.1"/>
    </source>
</evidence>
<dbReference type="Proteomes" id="UP001295794">
    <property type="component" value="Unassembled WGS sequence"/>
</dbReference>